<gene>
    <name evidence="4" type="ORF">GC096_01020</name>
</gene>
<dbReference type="SUPFAM" id="SSF55347">
    <property type="entry name" value="Glyceraldehyde-3-phosphate dehydrogenase-like, C-terminal domain"/>
    <property type="match status" value="1"/>
</dbReference>
<dbReference type="InterPro" id="IPR000683">
    <property type="entry name" value="Gfo/Idh/MocA-like_OxRdtase_N"/>
</dbReference>
<dbReference type="PANTHER" id="PTHR43377">
    <property type="entry name" value="BILIVERDIN REDUCTASE A"/>
    <property type="match status" value="1"/>
</dbReference>
<dbReference type="Gene3D" id="3.30.360.10">
    <property type="entry name" value="Dihydrodipicolinate Reductase, domain 2"/>
    <property type="match status" value="1"/>
</dbReference>
<comment type="similarity">
    <text evidence="1">Belongs to the Gfo/Idh/MocA family.</text>
</comment>
<accession>A0ABX1X2K7</accession>
<proteinExistence type="inferred from homology"/>
<dbReference type="InterPro" id="IPR004104">
    <property type="entry name" value="Gfo/Idh/MocA-like_OxRdtase_C"/>
</dbReference>
<name>A0ABX1X2K7_9BACL</name>
<evidence type="ECO:0000259" key="2">
    <source>
        <dbReference type="Pfam" id="PF01408"/>
    </source>
</evidence>
<dbReference type="Gene3D" id="3.40.50.720">
    <property type="entry name" value="NAD(P)-binding Rossmann-like Domain"/>
    <property type="match status" value="1"/>
</dbReference>
<sequence length="440" mass="49026">MDMKLGPSRMSEDQPIKAVIIGAGNRSLIYASYALQHPDELHIVGVVEPNLERRQLTAERFGISPDNCFASVEELVVHPQLADAAINGTMDQFHLQTTLPLLKAGYDVLLEKPIGVSEKEVLELYEAANSYNRSVMICHVLRYAPFYLEIRKQIESGIIGDIIAIQTEENVSYHHMATSFVRGKWNSKASCDSSMLLAKCCHDLDMISWMKGSIRPKKVSSFGGLFQFRADKAPEGAGTRCLVDCPIEATCMYSANKMYIEQDLWGIYAWDNRYVSSIPTHEEKINSLRTSNPYGRCVWRCDNDVVDHQTVIIEFEDGSTASHNLTGATSKSCRTIHITGTKGEVSGTMEDGYFLVRQPDSRPGHLYKEERIETNVTSDMHGGGDLRLVADFVRTLRGDKPSLSSTSLEKSIYGHQIGFAAERSRSENTIVEISSLVVNA</sequence>
<comment type="caution">
    <text evidence="4">The sequence shown here is derived from an EMBL/GenBank/DDBJ whole genome shotgun (WGS) entry which is preliminary data.</text>
</comment>
<feature type="domain" description="Gfo/Idh/MocA-like oxidoreductase N-terminal" evidence="2">
    <location>
        <begin position="16"/>
        <end position="137"/>
    </location>
</feature>
<dbReference type="InterPro" id="IPR051450">
    <property type="entry name" value="Gfo/Idh/MocA_Oxidoreductases"/>
</dbReference>
<evidence type="ECO:0000259" key="3">
    <source>
        <dbReference type="Pfam" id="PF02894"/>
    </source>
</evidence>
<reference evidence="4 5" key="1">
    <citation type="submission" date="2019-10" db="EMBL/GenBank/DDBJ databases">
        <title>Description of Paenibacillus humi sp. nov.</title>
        <authorList>
            <person name="Carlier A."/>
            <person name="Qi S."/>
        </authorList>
    </citation>
    <scope>NUCLEOTIDE SEQUENCE [LARGE SCALE GENOMIC DNA]</scope>
    <source>
        <strain evidence="4 5">LMG 31461</strain>
    </source>
</reference>
<dbReference type="Proteomes" id="UP000653578">
    <property type="component" value="Unassembled WGS sequence"/>
</dbReference>
<organism evidence="4 5">
    <name type="scientific">Paenibacillus plantarum</name>
    <dbReference type="NCBI Taxonomy" id="2654975"/>
    <lineage>
        <taxon>Bacteria</taxon>
        <taxon>Bacillati</taxon>
        <taxon>Bacillota</taxon>
        <taxon>Bacilli</taxon>
        <taxon>Bacillales</taxon>
        <taxon>Paenibacillaceae</taxon>
        <taxon>Paenibacillus</taxon>
    </lineage>
</organism>
<dbReference type="SUPFAM" id="SSF51735">
    <property type="entry name" value="NAD(P)-binding Rossmann-fold domains"/>
    <property type="match status" value="1"/>
</dbReference>
<feature type="domain" description="Gfo/Idh/MocA-like oxidoreductase C-terminal" evidence="3">
    <location>
        <begin position="151"/>
        <end position="433"/>
    </location>
</feature>
<dbReference type="InterPro" id="IPR036291">
    <property type="entry name" value="NAD(P)-bd_dom_sf"/>
</dbReference>
<evidence type="ECO:0000256" key="1">
    <source>
        <dbReference type="ARBA" id="ARBA00010928"/>
    </source>
</evidence>
<evidence type="ECO:0000313" key="4">
    <source>
        <dbReference type="EMBL" id="NOU62625.1"/>
    </source>
</evidence>
<keyword evidence="5" id="KW-1185">Reference proteome</keyword>
<dbReference type="PANTHER" id="PTHR43377:SF2">
    <property type="entry name" value="BINDING ROSSMANN FOLD OXIDOREDUCTASE, PUTATIVE (AFU_ORTHOLOGUE AFUA_4G00560)-RELATED"/>
    <property type="match status" value="1"/>
</dbReference>
<dbReference type="Pfam" id="PF02894">
    <property type="entry name" value="GFO_IDH_MocA_C"/>
    <property type="match status" value="1"/>
</dbReference>
<evidence type="ECO:0000313" key="5">
    <source>
        <dbReference type="Proteomes" id="UP000653578"/>
    </source>
</evidence>
<dbReference type="Pfam" id="PF01408">
    <property type="entry name" value="GFO_IDH_MocA"/>
    <property type="match status" value="1"/>
</dbReference>
<protein>
    <submittedName>
        <fullName evidence="4">Gfo/Idh/MocA family oxidoreductase</fullName>
    </submittedName>
</protein>
<dbReference type="EMBL" id="WHNY01000004">
    <property type="protein sequence ID" value="NOU62625.1"/>
    <property type="molecule type" value="Genomic_DNA"/>
</dbReference>
<dbReference type="RefSeq" id="WP_171628437.1">
    <property type="nucleotide sequence ID" value="NZ_WHNY01000004.1"/>
</dbReference>